<protein>
    <submittedName>
        <fullName evidence="1">Uncharacterized protein</fullName>
    </submittedName>
</protein>
<keyword evidence="2" id="KW-1185">Reference proteome</keyword>
<dbReference type="Proteomes" id="UP000484988">
    <property type="component" value="Unassembled WGS sequence"/>
</dbReference>
<reference evidence="1 2" key="1">
    <citation type="submission" date="2020-02" db="EMBL/GenBank/DDBJ databases">
        <title>Whole Genome Shotgun Sequence of Streptomyces sp. strain CWH03.</title>
        <authorList>
            <person name="Dohra H."/>
            <person name="Kodani S."/>
            <person name="Yamamura H."/>
        </authorList>
    </citation>
    <scope>NUCLEOTIDE SEQUENCE [LARGE SCALE GENOMIC DNA]</scope>
    <source>
        <strain evidence="1 2">CWH03</strain>
    </source>
</reference>
<proteinExistence type="predicted"/>
<accession>A0A6A0B5C1</accession>
<name>A0A6A0B5C1_9ACTN</name>
<sequence>MPRSRPSSPARAEWRRFPAYTILISPTRYAHLPGACTHVEEDYVRAPRWGWIPDPAPGLWDRLSNSSPATATAGNTARTAIRRCEECQTTLS</sequence>
<gene>
    <name evidence="1" type="ORF">SCWH03_57320</name>
</gene>
<comment type="caution">
    <text evidence="1">The sequence shown here is derived from an EMBL/GenBank/DDBJ whole genome shotgun (WGS) entry which is preliminary data.</text>
</comment>
<dbReference type="EMBL" id="BLLG01000031">
    <property type="protein sequence ID" value="GFH39464.1"/>
    <property type="molecule type" value="Genomic_DNA"/>
</dbReference>
<dbReference type="AlphaFoldDB" id="A0A6A0B5C1"/>
<evidence type="ECO:0000313" key="1">
    <source>
        <dbReference type="EMBL" id="GFH39464.1"/>
    </source>
</evidence>
<organism evidence="1 2">
    <name type="scientific">Streptomyces pacificus</name>
    <dbReference type="NCBI Taxonomy" id="2705029"/>
    <lineage>
        <taxon>Bacteria</taxon>
        <taxon>Bacillati</taxon>
        <taxon>Actinomycetota</taxon>
        <taxon>Actinomycetes</taxon>
        <taxon>Kitasatosporales</taxon>
        <taxon>Streptomycetaceae</taxon>
        <taxon>Streptomyces</taxon>
    </lineage>
</organism>
<evidence type="ECO:0000313" key="2">
    <source>
        <dbReference type="Proteomes" id="UP000484988"/>
    </source>
</evidence>